<dbReference type="GO" id="GO:0005829">
    <property type="term" value="C:cytosol"/>
    <property type="evidence" value="ECO:0007669"/>
    <property type="project" value="TreeGrafter"/>
</dbReference>
<dbReference type="Pfam" id="PF00982">
    <property type="entry name" value="Glyco_transf_20"/>
    <property type="match status" value="1"/>
</dbReference>
<dbReference type="SUPFAM" id="SSF56784">
    <property type="entry name" value="HAD-like"/>
    <property type="match status" value="1"/>
</dbReference>
<dbReference type="PANTHER" id="PTHR10788">
    <property type="entry name" value="TREHALOSE-6-PHOSPHATE SYNTHASE"/>
    <property type="match status" value="1"/>
</dbReference>
<dbReference type="FunFam" id="3.40.50.2000:FF:000010">
    <property type="entry name" value="Alpha,alpha-trehalose-phosphate synthase"/>
    <property type="match status" value="1"/>
</dbReference>
<dbReference type="GO" id="GO:0004805">
    <property type="term" value="F:trehalose-phosphatase activity"/>
    <property type="evidence" value="ECO:0007669"/>
    <property type="project" value="TreeGrafter"/>
</dbReference>
<dbReference type="InterPro" id="IPR036412">
    <property type="entry name" value="HAD-like_sf"/>
</dbReference>
<gene>
    <name evidence="5" type="ORF">PCOS0759_LOCUS7359</name>
</gene>
<dbReference type="InterPro" id="IPR001830">
    <property type="entry name" value="Glyco_trans_20"/>
</dbReference>
<dbReference type="EMBL" id="HBGD01008927">
    <property type="protein sequence ID" value="CAD9084105.1"/>
    <property type="molecule type" value="Transcribed_RNA"/>
</dbReference>
<evidence type="ECO:0000256" key="1">
    <source>
        <dbReference type="ARBA" id="ARBA00005409"/>
    </source>
</evidence>
<evidence type="ECO:0000256" key="3">
    <source>
        <dbReference type="ARBA" id="ARBA00022676"/>
    </source>
</evidence>
<evidence type="ECO:0000313" key="5">
    <source>
        <dbReference type="EMBL" id="CAD9084105.1"/>
    </source>
</evidence>
<keyword evidence="3" id="KW-0328">Glycosyltransferase</keyword>
<dbReference type="InterPro" id="IPR006379">
    <property type="entry name" value="HAD-SF_hydro_IIB"/>
</dbReference>
<keyword evidence="4" id="KW-0808">Transferase</keyword>
<reference evidence="5" key="1">
    <citation type="submission" date="2021-01" db="EMBL/GenBank/DDBJ databases">
        <authorList>
            <person name="Corre E."/>
            <person name="Pelletier E."/>
            <person name="Niang G."/>
            <person name="Scheremetjew M."/>
            <person name="Finn R."/>
            <person name="Kale V."/>
            <person name="Holt S."/>
            <person name="Cochrane G."/>
            <person name="Meng A."/>
            <person name="Brown T."/>
            <person name="Cohen L."/>
        </authorList>
    </citation>
    <scope>NUCLEOTIDE SEQUENCE</scope>
    <source>
        <strain evidence="5">WS</strain>
    </source>
</reference>
<dbReference type="GO" id="GO:0005992">
    <property type="term" value="P:trehalose biosynthetic process"/>
    <property type="evidence" value="ECO:0007669"/>
    <property type="project" value="InterPro"/>
</dbReference>
<name>A0A7S1KSR2_9EUKA</name>
<evidence type="ECO:0000256" key="4">
    <source>
        <dbReference type="ARBA" id="ARBA00022679"/>
    </source>
</evidence>
<dbReference type="GO" id="GO:0003825">
    <property type="term" value="F:alpha,alpha-trehalose-phosphate synthase (UDP-forming) activity"/>
    <property type="evidence" value="ECO:0007669"/>
    <property type="project" value="TreeGrafter"/>
</dbReference>
<dbReference type="AlphaFoldDB" id="A0A7S1KSR2"/>
<dbReference type="PANTHER" id="PTHR10788:SF106">
    <property type="entry name" value="BCDNA.GH08860"/>
    <property type="match status" value="1"/>
</dbReference>
<dbReference type="CDD" id="cd01627">
    <property type="entry name" value="HAD_TPP"/>
    <property type="match status" value="1"/>
</dbReference>
<dbReference type="Pfam" id="PF02358">
    <property type="entry name" value="Trehalose_PPase"/>
    <property type="match status" value="1"/>
</dbReference>
<protein>
    <recommendedName>
        <fullName evidence="6">Alpha,alpha-trehalose-phosphate synthase (UDP-forming)</fullName>
    </recommendedName>
</protein>
<dbReference type="SUPFAM" id="SSF53756">
    <property type="entry name" value="UDP-Glycosyltransferase/glycogen phosphorylase"/>
    <property type="match status" value="1"/>
</dbReference>
<organism evidence="5">
    <name type="scientific">Percolomonas cosmopolitus</name>
    <dbReference type="NCBI Taxonomy" id="63605"/>
    <lineage>
        <taxon>Eukaryota</taxon>
        <taxon>Discoba</taxon>
        <taxon>Heterolobosea</taxon>
        <taxon>Tetramitia</taxon>
        <taxon>Eutetramitia</taxon>
        <taxon>Percolomonadidae</taxon>
        <taxon>Percolomonas</taxon>
    </lineage>
</organism>
<comment type="similarity">
    <text evidence="1">In the N-terminal section; belongs to the glycosyltransferase 20 family.</text>
</comment>
<dbReference type="NCBIfam" id="TIGR00685">
    <property type="entry name" value="T6PP"/>
    <property type="match status" value="1"/>
</dbReference>
<comment type="similarity">
    <text evidence="2">In the C-terminal section; belongs to the trehalose phosphatase family.</text>
</comment>
<dbReference type="InterPro" id="IPR023214">
    <property type="entry name" value="HAD_sf"/>
</dbReference>
<dbReference type="NCBIfam" id="NF011071">
    <property type="entry name" value="PRK14501.1"/>
    <property type="match status" value="1"/>
</dbReference>
<dbReference type="Gene3D" id="3.40.50.1000">
    <property type="entry name" value="HAD superfamily/HAD-like"/>
    <property type="match status" value="1"/>
</dbReference>
<proteinExistence type="inferred from homology"/>
<sequence>MSLIIASNRLPANFSVDPNGEMTYSRSSGGLVTALTALGKPFKWIGSLPKPDTEEIEETVKEKFQNKLSCFPIFLEKKLEEEYYNGFSNGVLWPLFHYMVEKEIEFHKSFYFAYREVNEIFAAKIAEAYQEGDTVWIHDYHLCLVPEILRKQFPDMSIGFFLHIPFPSSEIYRALPVREHLLKGLLGADMIAFHTYDFARHFLSSCSRILGLETTQQGVYFNGRMRYVKTLPIGIDPQKFQEEVKSAQCQAKIVEFRQQYKNKKIILGIDRVDYSKGIPLKFSAFEQFLKDHPDMAKEVVLVQVGVPSRTDVKEYKKLIKEINTQVGRIQSNFGSVDSFGPLLYINKSVEFTTLSALYTIADACIISSIRDGMNLVSSEYVACQEEGKKNGVLILSEFAGASRSLCGSLIVNPFDVEQTANAFYDALHMKEEERLERHARNFEIVSSNTAVKWGNDFLSDLKSCTEISKNLSPRKKLLDAGTLKEFYQTSTKANGKRWFFLDYDGTIVKISQYPMQARPTDKLVDVLQFLLKDPKNVVYVFSGRHQTQLDDLLGHVKGLGLVSESGLATKHPHSGEWVNLYKEEEVDIDWMQDVKKICKWFVSRTPGSQFEERSASCAFHYRNTDQEYGRFQVYELQQHLEESFKTKPLDIIQGKKVLELRPHNINKGRAARMILEQHHIAHPEEEMYVFCAGDGGSDEFMFLAVNDLAKSRRICKALTVAIRGFSDIDKASNADYILHRQEDIIKALSSLQEHGQL</sequence>
<dbReference type="NCBIfam" id="TIGR01484">
    <property type="entry name" value="HAD-SF-IIB"/>
    <property type="match status" value="1"/>
</dbReference>
<evidence type="ECO:0000256" key="2">
    <source>
        <dbReference type="ARBA" id="ARBA00006330"/>
    </source>
</evidence>
<dbReference type="Gene3D" id="3.40.50.2000">
    <property type="entry name" value="Glycogen Phosphorylase B"/>
    <property type="match status" value="2"/>
</dbReference>
<dbReference type="CDD" id="cd03788">
    <property type="entry name" value="GT20_TPS"/>
    <property type="match status" value="1"/>
</dbReference>
<evidence type="ECO:0008006" key="6">
    <source>
        <dbReference type="Google" id="ProtNLM"/>
    </source>
</evidence>
<dbReference type="Gene3D" id="3.30.70.1020">
    <property type="entry name" value="Trehalose-6-phosphate phosphatase related protein, domain 2"/>
    <property type="match status" value="1"/>
</dbReference>
<dbReference type="InterPro" id="IPR003337">
    <property type="entry name" value="Trehalose_PPase"/>
</dbReference>
<accession>A0A7S1KSR2</accession>